<gene>
    <name evidence="1" type="ORF">NDU88_005903</name>
</gene>
<evidence type="ECO:0000313" key="2">
    <source>
        <dbReference type="Proteomes" id="UP001066276"/>
    </source>
</evidence>
<sequence>MQEGAYRKTPHGHGYGGDKPTGTQILAAIEWSVQIAAMAVDVNLLRVDLRVVAEPSVATEKQVTSLQTDMDTLKATVPTLETKMRKLEVQ</sequence>
<proteinExistence type="predicted"/>
<name>A0AAV7QJK9_PLEWA</name>
<keyword evidence="2" id="KW-1185">Reference proteome</keyword>
<dbReference type="EMBL" id="JANPWB010000010">
    <property type="protein sequence ID" value="KAJ1139532.1"/>
    <property type="molecule type" value="Genomic_DNA"/>
</dbReference>
<dbReference type="Proteomes" id="UP001066276">
    <property type="component" value="Chromosome 6"/>
</dbReference>
<comment type="caution">
    <text evidence="1">The sequence shown here is derived from an EMBL/GenBank/DDBJ whole genome shotgun (WGS) entry which is preliminary data.</text>
</comment>
<organism evidence="1 2">
    <name type="scientific">Pleurodeles waltl</name>
    <name type="common">Iberian ribbed newt</name>
    <dbReference type="NCBI Taxonomy" id="8319"/>
    <lineage>
        <taxon>Eukaryota</taxon>
        <taxon>Metazoa</taxon>
        <taxon>Chordata</taxon>
        <taxon>Craniata</taxon>
        <taxon>Vertebrata</taxon>
        <taxon>Euteleostomi</taxon>
        <taxon>Amphibia</taxon>
        <taxon>Batrachia</taxon>
        <taxon>Caudata</taxon>
        <taxon>Salamandroidea</taxon>
        <taxon>Salamandridae</taxon>
        <taxon>Pleurodelinae</taxon>
        <taxon>Pleurodeles</taxon>
    </lineage>
</organism>
<dbReference type="AlphaFoldDB" id="A0AAV7QJK9"/>
<accession>A0AAV7QJK9</accession>
<protein>
    <submittedName>
        <fullName evidence="1">Uncharacterized protein</fullName>
    </submittedName>
</protein>
<evidence type="ECO:0000313" key="1">
    <source>
        <dbReference type="EMBL" id="KAJ1139532.1"/>
    </source>
</evidence>
<reference evidence="1" key="1">
    <citation type="journal article" date="2022" name="bioRxiv">
        <title>Sequencing and chromosome-scale assembly of the giantPleurodeles waltlgenome.</title>
        <authorList>
            <person name="Brown T."/>
            <person name="Elewa A."/>
            <person name="Iarovenko S."/>
            <person name="Subramanian E."/>
            <person name="Araus A.J."/>
            <person name="Petzold A."/>
            <person name="Susuki M."/>
            <person name="Suzuki K.-i.T."/>
            <person name="Hayashi T."/>
            <person name="Toyoda A."/>
            <person name="Oliveira C."/>
            <person name="Osipova E."/>
            <person name="Leigh N.D."/>
            <person name="Simon A."/>
            <person name="Yun M.H."/>
        </authorList>
    </citation>
    <scope>NUCLEOTIDE SEQUENCE</scope>
    <source>
        <strain evidence="1">20211129_DDA</strain>
        <tissue evidence="1">Liver</tissue>
    </source>
</reference>